<feature type="compositionally biased region" description="Basic and acidic residues" evidence="4">
    <location>
        <begin position="1"/>
        <end position="17"/>
    </location>
</feature>
<feature type="domain" description="Set1/Ash2 histone methyltransferase complex subunit ASH2-like PHD zinc finger" evidence="6">
    <location>
        <begin position="32"/>
        <end position="85"/>
    </location>
</feature>
<dbReference type="GO" id="GO:0008270">
    <property type="term" value="F:zinc ion binding"/>
    <property type="evidence" value="ECO:0007669"/>
    <property type="project" value="UniProtKB-KW"/>
</dbReference>
<keyword evidence="7" id="KW-1185">Reference proteome</keyword>
<dbReference type="InterPro" id="IPR053835">
    <property type="entry name" value="ASH2L-like_WH"/>
</dbReference>
<evidence type="ECO:0000256" key="1">
    <source>
        <dbReference type="ARBA" id="ARBA00022723"/>
    </source>
</evidence>
<protein>
    <submittedName>
        <fullName evidence="8">Zinc finger PHD-type domain-containing protein</fullName>
    </submittedName>
</protein>
<evidence type="ECO:0000259" key="6">
    <source>
        <dbReference type="Pfam" id="PF21257"/>
    </source>
</evidence>
<dbReference type="Proteomes" id="UP000887578">
    <property type="component" value="Unplaced"/>
</dbReference>
<name>A0A914Q7J9_9BILA</name>
<sequence>MVYRRNGSESRKRKEPSEVPTPTTVCYCEGKRQLGTLEVHCSVCRRWFHQTCLRDLKEFFGLPFMVCYVFRCQDCANDNKESWTRLQSKQVSLYPPFTFSLNTFLVDFAHMTVMALSNMTYNYFAAQDEYKNDVFQACKDNVKYFHLDKEIVPFFEENWESLTNMPRRVKNSWHQTLHKTLAKETELFAVNPENESEYSL</sequence>
<keyword evidence="2" id="KW-0863">Zinc-finger</keyword>
<feature type="domain" description="Set1/Ash2 histone methyltransferase complex subunit ASH2-like winged-helix" evidence="5">
    <location>
        <begin position="108"/>
        <end position="194"/>
    </location>
</feature>
<evidence type="ECO:0000256" key="4">
    <source>
        <dbReference type="SAM" id="MobiDB-lite"/>
    </source>
</evidence>
<evidence type="ECO:0000313" key="8">
    <source>
        <dbReference type="WBParaSite" id="PDA_v2.g2312.t1"/>
    </source>
</evidence>
<dbReference type="Gene3D" id="3.90.980.20">
    <property type="match status" value="1"/>
</dbReference>
<evidence type="ECO:0000313" key="7">
    <source>
        <dbReference type="Proteomes" id="UP000887578"/>
    </source>
</evidence>
<proteinExistence type="predicted"/>
<organism evidence="7 8">
    <name type="scientific">Panagrolaimus davidi</name>
    <dbReference type="NCBI Taxonomy" id="227884"/>
    <lineage>
        <taxon>Eukaryota</taxon>
        <taxon>Metazoa</taxon>
        <taxon>Ecdysozoa</taxon>
        <taxon>Nematoda</taxon>
        <taxon>Chromadorea</taxon>
        <taxon>Rhabditida</taxon>
        <taxon>Tylenchina</taxon>
        <taxon>Panagrolaimomorpha</taxon>
        <taxon>Panagrolaimoidea</taxon>
        <taxon>Panagrolaimidae</taxon>
        <taxon>Panagrolaimus</taxon>
    </lineage>
</organism>
<dbReference type="WBParaSite" id="PDA_v2.g2312.t1">
    <property type="protein sequence ID" value="PDA_v2.g2312.t1"/>
    <property type="gene ID" value="PDA_v2.g2312"/>
</dbReference>
<dbReference type="Pfam" id="PF21257">
    <property type="entry name" value="PHD_ash2p_like"/>
    <property type="match status" value="1"/>
</dbReference>
<dbReference type="InterPro" id="IPR019786">
    <property type="entry name" value="Zinc_finger_PHD-type_CS"/>
</dbReference>
<keyword evidence="1" id="KW-0479">Metal-binding</keyword>
<dbReference type="SUPFAM" id="SSF57903">
    <property type="entry name" value="FYVE/PHD zinc finger"/>
    <property type="match status" value="1"/>
</dbReference>
<reference evidence="8" key="1">
    <citation type="submission" date="2022-11" db="UniProtKB">
        <authorList>
            <consortium name="WormBaseParasite"/>
        </authorList>
    </citation>
    <scope>IDENTIFICATION</scope>
</reference>
<keyword evidence="3" id="KW-0862">Zinc</keyword>
<evidence type="ECO:0000259" key="5">
    <source>
        <dbReference type="Pfam" id="PF21198"/>
    </source>
</evidence>
<dbReference type="InterPro" id="IPR011011">
    <property type="entry name" value="Znf_FYVE_PHD"/>
</dbReference>
<evidence type="ECO:0000256" key="3">
    <source>
        <dbReference type="ARBA" id="ARBA00022833"/>
    </source>
</evidence>
<dbReference type="PROSITE" id="PS01359">
    <property type="entry name" value="ZF_PHD_1"/>
    <property type="match status" value="1"/>
</dbReference>
<feature type="region of interest" description="Disordered" evidence="4">
    <location>
        <begin position="1"/>
        <end position="22"/>
    </location>
</feature>
<dbReference type="InterPro" id="IPR049455">
    <property type="entry name" value="ASH2-like_PHD"/>
</dbReference>
<dbReference type="AlphaFoldDB" id="A0A914Q7J9"/>
<evidence type="ECO:0000256" key="2">
    <source>
        <dbReference type="ARBA" id="ARBA00022771"/>
    </source>
</evidence>
<dbReference type="Pfam" id="PF21198">
    <property type="entry name" value="ASH2L-like_WH"/>
    <property type="match status" value="1"/>
</dbReference>
<accession>A0A914Q7J9</accession>